<gene>
    <name evidence="2" type="ORF">RAG0_13223</name>
</gene>
<feature type="compositionally biased region" description="Polar residues" evidence="1">
    <location>
        <begin position="381"/>
        <end position="390"/>
    </location>
</feature>
<feature type="region of interest" description="Disordered" evidence="1">
    <location>
        <begin position="684"/>
        <end position="1054"/>
    </location>
</feature>
<feature type="compositionally biased region" description="Basic and acidic residues" evidence="1">
    <location>
        <begin position="608"/>
        <end position="626"/>
    </location>
</feature>
<feature type="compositionally biased region" description="Low complexity" evidence="1">
    <location>
        <begin position="413"/>
        <end position="422"/>
    </location>
</feature>
<keyword evidence="3" id="KW-1185">Reference proteome</keyword>
<feature type="region of interest" description="Disordered" evidence="1">
    <location>
        <begin position="1702"/>
        <end position="1915"/>
    </location>
</feature>
<protein>
    <submittedName>
        <fullName evidence="2">Uncharacterized protein</fullName>
    </submittedName>
</protein>
<feature type="compositionally biased region" description="Low complexity" evidence="1">
    <location>
        <begin position="1404"/>
        <end position="1416"/>
    </location>
</feature>
<accession>A0A1E1LBP1</accession>
<proteinExistence type="predicted"/>
<feature type="compositionally biased region" description="Polar residues" evidence="1">
    <location>
        <begin position="517"/>
        <end position="533"/>
    </location>
</feature>
<evidence type="ECO:0000313" key="2">
    <source>
        <dbReference type="EMBL" id="CZT07971.1"/>
    </source>
</evidence>
<feature type="compositionally biased region" description="Polar residues" evidence="1">
    <location>
        <begin position="437"/>
        <end position="457"/>
    </location>
</feature>
<dbReference type="EMBL" id="FJUX01000101">
    <property type="protein sequence ID" value="CZT07971.1"/>
    <property type="molecule type" value="Genomic_DNA"/>
</dbReference>
<feature type="compositionally biased region" description="Polar residues" evidence="1">
    <location>
        <begin position="247"/>
        <end position="262"/>
    </location>
</feature>
<sequence>MPTERKSPAPQLPAVSTGYDIGRVMSGALGSEHPDTESAGQTQSQRSAADAPGISQLASNQSPNQAASDPTIQGSDPEARDRDDLAIPAPISKSAPSWDPYDATPIAEEDDFQYDSAGAGRGRPKARQSLSNPSALPVPVDENGTKSDRSNSTDAPFFDAPEESEDVGNDWVMVSPGPTAQKQGATTPALKSDQGIEARRQSLSRPTTSTSILDRPRGSFSNTTLSQSPPQLQAELGTRRSIDAGPKTTSILNRRRGSFSNDTPPPASPSKGMNVVSPFASPPSTNPAQSAQTVQQSATPPAPVVAIPISVPGQREPSPKKNSQTPEKSSSSSSFLPPIRRTSTFGIGFGKRTPKQRFPIEEDGEISPPRVPSQYVDEASRTPSQPTPDASSHHAGDVLAGAAAVGAAVAAGLASHENVNVNKNEEEAAKARRRSLVENQRPLSFIETSNRRPSSQGPPGFSAKSEDFGPAVDINTLGIRDVRAPTISDSANHENSSQIHELATRRGGSLNRGENQRPLSFVQTSNPGRSSQEIRGFSGSGPADDTNTWGERDELPRNVVHPPLSGSSGRGRQPSFPPPGFEADDKPFRDTVSPVQVREKEVFDDEPEHYNQKDDTNTWGVREEPPRNMVPPPLSGVSAKSRQASLTRPGFAADPEAQGPENAIQPLDSRSEALKQLLTVDTGSWVQQPQSSIPTQVFQTENQASGPIDTKQDVNLTEPAQRSPIRTRDNSREPVTRPLSFQRTPPEKNGHQRESSLPLSFTGEPEEIGPRARNAPEENSPLRSDSRRDESTARRDPEKDEFHGPEQSAQQLSHYEILSSPSKAMFPPPQSNNILKNPEAQRSQVEWRPNRPKAAPKPVQQPSYTSELYNKEVGPSAARTNSWDAQPPPRGYSGSSSYTQRQDSQLSEKGGWASPKPFEQPPSSAQRYPELFKPGQSQSQVSADTKTNQTEADLPAHYYQAPISRSQAFLPRQQTNEYQLPGVGPPEAATINPSRRNSGFLRDIGGRISRTSSRERRASISRDQDRDRMIPDRALDSRGGEYAESSVMSEDGLEQKKRRASFFGALSRNSFSGPSPPKSRDSVIAHHADSRIDFAGTPQPAPAKRSFFGGTSYTEKRAPKKLVRQSTTGSMMDMPARKKKEKNRFSTLGGFFGKPSPSVSKTQLQTPMAVQQEQQREPYPYSQAMREQDQNQPIGSPQPEQQQDPRTSNKYSTPDKAQARAASQARRDALAKISASVAPPGEKQNETERRRSKSRRPSAAGLLSSFMGRKSHQKNGYSTSDSRSQGTAGSSQPQTLPQPLLSQTYSDLQDPAPPRQEQRQESPFQIDQQEQQHIHDQVQAQRREIPFQDPSMIDESRGRRVSREPHYDSVPIPGGYSLVRGQGAMPVQSEYDPRGLNQNRTSLQEQRIQQQEINRQYAQTRSVSQTNMDRIQSQQMDPRYAHTRSPSQTHLHDSRLSFSSQRDSVLNQASSPIQQQQLHTPQFPDQQYRQQQGQGGMGMAHPQPQLGALEANGRYTSGMGMKRISHEDILARSPPKPLLDQQRPYQLSLPGGGMVEEEDDENGTLKQMASMASRNWNQEQSQAQSTSIGTANLNSHSNIRTSRSPQDPIIRLQQPPTLRHPESPAGYPLPEDTVFSPINPSAVSFPPPPLPKDGYPSHQAQNQNIYSQQDQQRLSYDDEDIYGHDGDLDRSNTRRTAVSAVSGVMASRQGSTGSHDLNGAQSGGGTIGGLNVPHPHAHQDQHASRSASASGAGLEGRGLSPSPTPPSPMEGDDGQGRIRKTVVNRASTEDMDLYNASPRDNRRYEDGYPPNTNARSTAQVNSQFYQHGSQEHEHQERQRQDERGMATGKGYTEEKIYYKGGVAGEMGQENGPAELEDHETSMSATSYPGQEWNPYAAGSWDDGVDDIAVGSSYHR</sequence>
<feature type="compositionally biased region" description="Basic and acidic residues" evidence="1">
    <location>
        <begin position="1330"/>
        <end position="1346"/>
    </location>
</feature>
<feature type="compositionally biased region" description="Basic and acidic residues" evidence="1">
    <location>
        <begin position="745"/>
        <end position="754"/>
    </location>
</feature>
<feature type="region of interest" description="Disordered" evidence="1">
    <location>
        <begin position="1573"/>
        <end position="1659"/>
    </location>
</feature>
<feature type="compositionally biased region" description="Low complexity" evidence="1">
    <location>
        <begin position="288"/>
        <end position="312"/>
    </location>
</feature>
<feature type="compositionally biased region" description="Polar residues" evidence="1">
    <location>
        <begin position="684"/>
        <end position="705"/>
    </location>
</feature>
<name>A0A1E1LBP1_9HELO</name>
<feature type="compositionally biased region" description="Polar residues" evidence="1">
    <location>
        <begin position="1456"/>
        <end position="1480"/>
    </location>
</feature>
<feature type="compositionally biased region" description="Polar residues" evidence="1">
    <location>
        <begin position="1417"/>
        <end position="1436"/>
    </location>
</feature>
<feature type="compositionally biased region" description="Basic and acidic residues" evidence="1">
    <location>
        <begin position="1012"/>
        <end position="1041"/>
    </location>
</feature>
<feature type="compositionally biased region" description="Basic and acidic residues" evidence="1">
    <location>
        <begin position="1829"/>
        <end position="1844"/>
    </location>
</feature>
<feature type="compositionally biased region" description="Basic and acidic residues" evidence="1">
    <location>
        <begin position="726"/>
        <end position="735"/>
    </location>
</feature>
<feature type="compositionally biased region" description="Low complexity" evidence="1">
    <location>
        <begin position="1744"/>
        <end position="1760"/>
    </location>
</feature>
<feature type="compositionally biased region" description="Polar residues" evidence="1">
    <location>
        <begin position="56"/>
        <end position="74"/>
    </location>
</feature>
<feature type="compositionally biased region" description="Polar residues" evidence="1">
    <location>
        <begin position="1274"/>
        <end position="1289"/>
    </location>
</feature>
<feature type="compositionally biased region" description="Polar residues" evidence="1">
    <location>
        <begin position="1157"/>
        <end position="1173"/>
    </location>
</feature>
<feature type="compositionally biased region" description="Basic and acidic residues" evidence="1">
    <location>
        <begin position="784"/>
        <end position="804"/>
    </location>
</feature>
<reference evidence="3" key="1">
    <citation type="submission" date="2016-03" db="EMBL/GenBank/DDBJ databases">
        <authorList>
            <person name="Guldener U."/>
        </authorList>
    </citation>
    <scope>NUCLEOTIDE SEQUENCE [LARGE SCALE GENOMIC DNA]</scope>
    <source>
        <strain evidence="3">04CH-RAC-A.6.1</strain>
    </source>
</reference>
<feature type="compositionally biased region" description="Polar residues" evidence="1">
    <location>
        <begin position="963"/>
        <end position="978"/>
    </location>
</feature>
<feature type="compositionally biased region" description="Low complexity" evidence="1">
    <location>
        <begin position="1290"/>
        <end position="1304"/>
    </location>
</feature>
<feature type="compositionally biased region" description="Polar residues" evidence="1">
    <location>
        <begin position="1810"/>
        <end position="1828"/>
    </location>
</feature>
<feature type="compositionally biased region" description="Low complexity" evidence="1">
    <location>
        <begin position="1481"/>
        <end position="1492"/>
    </location>
</feature>
<feature type="compositionally biased region" description="Polar residues" evidence="1">
    <location>
        <begin position="201"/>
        <end position="212"/>
    </location>
</feature>
<evidence type="ECO:0000256" key="1">
    <source>
        <dbReference type="SAM" id="MobiDB-lite"/>
    </source>
</evidence>
<feature type="compositionally biased region" description="Polar residues" evidence="1">
    <location>
        <begin position="1573"/>
        <end position="1605"/>
    </location>
</feature>
<feature type="compositionally biased region" description="Polar residues" evidence="1">
    <location>
        <begin position="38"/>
        <end position="47"/>
    </location>
</feature>
<feature type="region of interest" description="Disordered" evidence="1">
    <location>
        <begin position="1093"/>
        <end position="1504"/>
    </location>
</feature>
<feature type="compositionally biased region" description="Polar residues" evidence="1">
    <location>
        <begin position="487"/>
        <end position="499"/>
    </location>
</feature>
<evidence type="ECO:0000313" key="3">
    <source>
        <dbReference type="Proteomes" id="UP000178912"/>
    </source>
</evidence>
<feature type="compositionally biased region" description="Polar residues" evidence="1">
    <location>
        <begin position="831"/>
        <end position="844"/>
    </location>
</feature>
<organism evidence="2 3">
    <name type="scientific">Rhynchosporium agropyri</name>
    <dbReference type="NCBI Taxonomy" id="914238"/>
    <lineage>
        <taxon>Eukaryota</taxon>
        <taxon>Fungi</taxon>
        <taxon>Dikarya</taxon>
        <taxon>Ascomycota</taxon>
        <taxon>Pezizomycotina</taxon>
        <taxon>Leotiomycetes</taxon>
        <taxon>Helotiales</taxon>
        <taxon>Ploettnerulaceae</taxon>
        <taxon>Rhynchosporium</taxon>
    </lineage>
</organism>
<dbReference type="OrthoDB" id="5151921at2759"/>
<feature type="compositionally biased region" description="Basic and acidic residues" evidence="1">
    <location>
        <begin position="1354"/>
        <end position="1367"/>
    </location>
</feature>
<feature type="compositionally biased region" description="Polar residues" evidence="1">
    <location>
        <begin position="935"/>
        <end position="951"/>
    </location>
</feature>
<feature type="region of interest" description="Disordered" evidence="1">
    <location>
        <begin position="1"/>
        <end position="398"/>
    </location>
</feature>
<feature type="compositionally biased region" description="Polar residues" evidence="1">
    <location>
        <begin position="1190"/>
        <end position="1212"/>
    </location>
</feature>
<feature type="compositionally biased region" description="Polar residues" evidence="1">
    <location>
        <begin position="219"/>
        <end position="231"/>
    </location>
</feature>
<feature type="region of interest" description="Disordered" evidence="1">
    <location>
        <begin position="413"/>
        <end position="670"/>
    </location>
</feature>
<dbReference type="Proteomes" id="UP000178912">
    <property type="component" value="Unassembled WGS sequence"/>
</dbReference>